<dbReference type="InterPro" id="IPR017861">
    <property type="entry name" value="KAE1/TsaD"/>
</dbReference>
<reference evidence="8" key="1">
    <citation type="submission" date="2018-11" db="EMBL/GenBank/DDBJ databases">
        <authorList>
            <consortium name="Pathogen Informatics"/>
        </authorList>
    </citation>
    <scope>NUCLEOTIDE SEQUENCE</scope>
</reference>
<keyword evidence="9" id="KW-1185">Reference proteome</keyword>
<dbReference type="Proteomes" id="UP000784294">
    <property type="component" value="Unassembled WGS sequence"/>
</dbReference>
<organism evidence="8 9">
    <name type="scientific">Protopolystoma xenopodis</name>
    <dbReference type="NCBI Taxonomy" id="117903"/>
    <lineage>
        <taxon>Eukaryota</taxon>
        <taxon>Metazoa</taxon>
        <taxon>Spiralia</taxon>
        <taxon>Lophotrochozoa</taxon>
        <taxon>Platyhelminthes</taxon>
        <taxon>Monogenea</taxon>
        <taxon>Polyopisthocotylea</taxon>
        <taxon>Polystomatidea</taxon>
        <taxon>Polystomatidae</taxon>
        <taxon>Protopolystoma</taxon>
    </lineage>
</organism>
<dbReference type="GO" id="GO:0008033">
    <property type="term" value="P:tRNA processing"/>
    <property type="evidence" value="ECO:0007669"/>
    <property type="project" value="UniProtKB-KW"/>
</dbReference>
<evidence type="ECO:0000313" key="9">
    <source>
        <dbReference type="Proteomes" id="UP000784294"/>
    </source>
</evidence>
<dbReference type="GO" id="GO:0046872">
    <property type="term" value="F:metal ion binding"/>
    <property type="evidence" value="ECO:0007669"/>
    <property type="project" value="UniProtKB-KW"/>
</dbReference>
<dbReference type="EMBL" id="CAAALY010021406">
    <property type="protein sequence ID" value="VEL14509.1"/>
    <property type="molecule type" value="Genomic_DNA"/>
</dbReference>
<dbReference type="GO" id="GO:0061711">
    <property type="term" value="F:tRNA N(6)-L-threonylcarbamoyladenine synthase activity"/>
    <property type="evidence" value="ECO:0007669"/>
    <property type="project" value="UniProtKB-EC"/>
</dbReference>
<dbReference type="PANTHER" id="PTHR11735">
    <property type="entry name" value="TRNA N6-ADENOSINE THREONYLCARBAMOYLTRANSFERASE"/>
    <property type="match status" value="1"/>
</dbReference>
<keyword evidence="4" id="KW-0479">Metal-binding</keyword>
<evidence type="ECO:0000256" key="2">
    <source>
        <dbReference type="ARBA" id="ARBA00022679"/>
    </source>
</evidence>
<comment type="catalytic activity">
    <reaction evidence="6">
        <text>L-threonylcarbamoyladenylate + adenosine(37) in tRNA = N(6)-L-threonylcarbamoyladenosine(37) in tRNA + AMP + H(+)</text>
        <dbReference type="Rhea" id="RHEA:37059"/>
        <dbReference type="Rhea" id="RHEA-COMP:10162"/>
        <dbReference type="Rhea" id="RHEA-COMP:10163"/>
        <dbReference type="ChEBI" id="CHEBI:15378"/>
        <dbReference type="ChEBI" id="CHEBI:73682"/>
        <dbReference type="ChEBI" id="CHEBI:74411"/>
        <dbReference type="ChEBI" id="CHEBI:74418"/>
        <dbReference type="ChEBI" id="CHEBI:456215"/>
        <dbReference type="EC" id="2.3.1.234"/>
    </reaction>
</comment>
<feature type="domain" description="Gcp-like" evidence="7">
    <location>
        <begin position="1"/>
        <end position="266"/>
    </location>
</feature>
<dbReference type="GO" id="GO:0005739">
    <property type="term" value="C:mitochondrion"/>
    <property type="evidence" value="ECO:0007669"/>
    <property type="project" value="TreeGrafter"/>
</dbReference>
<dbReference type="InterPro" id="IPR043129">
    <property type="entry name" value="ATPase_NBD"/>
</dbReference>
<dbReference type="Pfam" id="PF00814">
    <property type="entry name" value="TsaD"/>
    <property type="match status" value="1"/>
</dbReference>
<dbReference type="OrthoDB" id="10259622at2759"/>
<comment type="caution">
    <text evidence="8">The sequence shown here is derived from an EMBL/GenBank/DDBJ whole genome shotgun (WGS) entry which is preliminary data.</text>
</comment>
<evidence type="ECO:0000256" key="6">
    <source>
        <dbReference type="ARBA" id="ARBA00048117"/>
    </source>
</evidence>
<sequence>MEAHALTALLTEKRLRFPFIVLLLSGGHSLIAVVRGVDDFVLLGTGLDASPGAIIDKLSRRLHLPSLRISPDHDLSCVSGGRAMELIYQILKGNPRAYSLPLPRSVSRDCDFSFSGIHVAAERLIERIELDNLSRSDIHEGEEFVASAEERLMNTNSVLPRLNLSIVSDVCASIQYTISKHICRKTQRAIEFALSNGLLVRNSGAEFPCSDSSESAFKGSSLVVSGGVGANQLIRDNLERVAAHYKINFVAPPPSLCTDNGVMIAWNGVLLYQKGLRIISDIDSLDFETK</sequence>
<dbReference type="SUPFAM" id="SSF53067">
    <property type="entry name" value="Actin-like ATPase domain"/>
    <property type="match status" value="1"/>
</dbReference>
<proteinExistence type="predicted"/>
<accession>A0A3S5AEM2</accession>
<gene>
    <name evidence="8" type="ORF">PXEA_LOCUS7949</name>
</gene>
<keyword evidence="5" id="KW-0012">Acyltransferase</keyword>
<dbReference type="AlphaFoldDB" id="A0A3S5AEM2"/>
<evidence type="ECO:0000259" key="7">
    <source>
        <dbReference type="Pfam" id="PF00814"/>
    </source>
</evidence>
<protein>
    <recommendedName>
        <fullName evidence="1">N(6)-L-threonylcarbamoyladenine synthase</fullName>
        <ecNumber evidence="1">2.3.1.234</ecNumber>
    </recommendedName>
</protein>
<evidence type="ECO:0000256" key="4">
    <source>
        <dbReference type="ARBA" id="ARBA00022723"/>
    </source>
</evidence>
<dbReference type="InterPro" id="IPR000905">
    <property type="entry name" value="Gcp-like_dom"/>
</dbReference>
<evidence type="ECO:0000256" key="1">
    <source>
        <dbReference type="ARBA" id="ARBA00012156"/>
    </source>
</evidence>
<dbReference type="EC" id="2.3.1.234" evidence="1"/>
<evidence type="ECO:0000256" key="3">
    <source>
        <dbReference type="ARBA" id="ARBA00022694"/>
    </source>
</evidence>
<evidence type="ECO:0000313" key="8">
    <source>
        <dbReference type="EMBL" id="VEL14509.1"/>
    </source>
</evidence>
<evidence type="ECO:0000256" key="5">
    <source>
        <dbReference type="ARBA" id="ARBA00023315"/>
    </source>
</evidence>
<name>A0A3S5AEM2_9PLAT</name>
<keyword evidence="2" id="KW-0808">Transferase</keyword>
<dbReference type="Gene3D" id="3.30.420.40">
    <property type="match status" value="1"/>
</dbReference>
<dbReference type="PRINTS" id="PR00789">
    <property type="entry name" value="OSIALOPTASE"/>
</dbReference>
<dbReference type="PANTHER" id="PTHR11735:SF6">
    <property type="entry name" value="TRNA N6-ADENOSINE THREONYLCARBAMOYLTRANSFERASE, MITOCHONDRIAL"/>
    <property type="match status" value="1"/>
</dbReference>
<keyword evidence="3" id="KW-0819">tRNA processing</keyword>